<protein>
    <submittedName>
        <fullName evidence="5">ABC transporter ATP-binding protein</fullName>
    </submittedName>
</protein>
<keyword evidence="6" id="KW-1185">Reference proteome</keyword>
<feature type="domain" description="ABC transporter" evidence="4">
    <location>
        <begin position="15"/>
        <end position="245"/>
    </location>
</feature>
<dbReference type="Proteomes" id="UP000637720">
    <property type="component" value="Unassembled WGS sequence"/>
</dbReference>
<evidence type="ECO:0000259" key="4">
    <source>
        <dbReference type="PROSITE" id="PS50893"/>
    </source>
</evidence>
<dbReference type="Pfam" id="PF00005">
    <property type="entry name" value="ABC_tran"/>
    <property type="match status" value="1"/>
</dbReference>
<keyword evidence="3 5" id="KW-0067">ATP-binding</keyword>
<evidence type="ECO:0000313" key="6">
    <source>
        <dbReference type="Proteomes" id="UP000637720"/>
    </source>
</evidence>
<dbReference type="GO" id="GO:0005524">
    <property type="term" value="F:ATP binding"/>
    <property type="evidence" value="ECO:0007669"/>
    <property type="project" value="UniProtKB-KW"/>
</dbReference>
<comment type="caution">
    <text evidence="5">The sequence shown here is derived from an EMBL/GenBank/DDBJ whole genome shotgun (WGS) entry which is preliminary data.</text>
</comment>
<gene>
    <name evidence="5" type="ORF">GCM10007043_10650</name>
</gene>
<dbReference type="GO" id="GO:0016887">
    <property type="term" value="F:ATP hydrolysis activity"/>
    <property type="evidence" value="ECO:0007669"/>
    <property type="project" value="InterPro"/>
</dbReference>
<dbReference type="PROSITE" id="PS50893">
    <property type="entry name" value="ABC_TRANSPORTER_2"/>
    <property type="match status" value="1"/>
</dbReference>
<dbReference type="InterPro" id="IPR051782">
    <property type="entry name" value="ABC_Transporter_VariousFunc"/>
</dbReference>
<proteinExistence type="predicted"/>
<keyword evidence="2" id="KW-0547">Nucleotide-binding</keyword>
<name>A0A8J3F9W7_9BACI</name>
<dbReference type="InterPro" id="IPR027417">
    <property type="entry name" value="P-loop_NTPase"/>
</dbReference>
<dbReference type="InterPro" id="IPR003593">
    <property type="entry name" value="AAA+_ATPase"/>
</dbReference>
<evidence type="ECO:0000313" key="5">
    <source>
        <dbReference type="EMBL" id="GGJ98523.1"/>
    </source>
</evidence>
<dbReference type="PANTHER" id="PTHR42939:SF1">
    <property type="entry name" value="ABC TRANSPORTER ATP-BINDING PROTEIN ALBC-RELATED"/>
    <property type="match status" value="1"/>
</dbReference>
<dbReference type="EMBL" id="BMOF01000016">
    <property type="protein sequence ID" value="GGJ98523.1"/>
    <property type="molecule type" value="Genomic_DNA"/>
</dbReference>
<dbReference type="SMART" id="SM00382">
    <property type="entry name" value="AAA"/>
    <property type="match status" value="1"/>
</dbReference>
<sequence length="257" mass="27643">MLPRKPTPIPNPLVLRVVSVTKQYGGKKAVHNVSFEVGAGEIVGLLGPNGAGKTTMMNLIAGLVRPTAGTIEIEGHDVFREPIQAKQARFFVPDTPAPFSGMTGAEYLHFVAAAYGIPAGERDSRMAPYVRGFHLEDHLDKKVSACSHGTKQKLVLTAAFLVRPRLLMLDEPLIGLDTPAAVFLKDALKAHAAKGGSVLMSTHLMFLAEELCDRVVILSRGRRVAAGTLASLRARAGDEQATLEELFLELTRNGTEV</sequence>
<evidence type="ECO:0000256" key="1">
    <source>
        <dbReference type="ARBA" id="ARBA00022448"/>
    </source>
</evidence>
<dbReference type="CDD" id="cd03230">
    <property type="entry name" value="ABC_DR_subfamily_A"/>
    <property type="match status" value="1"/>
</dbReference>
<reference evidence="5" key="1">
    <citation type="journal article" date="2014" name="Int. J. Syst. Evol. Microbiol.">
        <title>Complete genome sequence of Corynebacterium casei LMG S-19264T (=DSM 44701T), isolated from a smear-ripened cheese.</title>
        <authorList>
            <consortium name="US DOE Joint Genome Institute (JGI-PGF)"/>
            <person name="Walter F."/>
            <person name="Albersmeier A."/>
            <person name="Kalinowski J."/>
            <person name="Ruckert C."/>
        </authorList>
    </citation>
    <scope>NUCLEOTIDE SEQUENCE</scope>
    <source>
        <strain evidence="5">JCM 14719</strain>
    </source>
</reference>
<keyword evidence="1" id="KW-0813">Transport</keyword>
<dbReference type="InterPro" id="IPR003439">
    <property type="entry name" value="ABC_transporter-like_ATP-bd"/>
</dbReference>
<dbReference type="RefSeq" id="WP_229725718.1">
    <property type="nucleotide sequence ID" value="NZ_BMOF01000016.1"/>
</dbReference>
<reference evidence="5" key="2">
    <citation type="submission" date="2020-09" db="EMBL/GenBank/DDBJ databases">
        <authorList>
            <person name="Sun Q."/>
            <person name="Ohkuma M."/>
        </authorList>
    </citation>
    <scope>NUCLEOTIDE SEQUENCE</scope>
    <source>
        <strain evidence="5">JCM 14719</strain>
    </source>
</reference>
<organism evidence="5 6">
    <name type="scientific">Calditerricola satsumensis</name>
    <dbReference type="NCBI Taxonomy" id="373054"/>
    <lineage>
        <taxon>Bacteria</taxon>
        <taxon>Bacillati</taxon>
        <taxon>Bacillota</taxon>
        <taxon>Bacilli</taxon>
        <taxon>Bacillales</taxon>
        <taxon>Bacillaceae</taxon>
        <taxon>Calditerricola</taxon>
    </lineage>
</organism>
<dbReference type="AlphaFoldDB" id="A0A8J3F9W7"/>
<accession>A0A8J3F9W7</accession>
<dbReference type="Gene3D" id="3.40.50.300">
    <property type="entry name" value="P-loop containing nucleotide triphosphate hydrolases"/>
    <property type="match status" value="1"/>
</dbReference>
<evidence type="ECO:0000256" key="3">
    <source>
        <dbReference type="ARBA" id="ARBA00022840"/>
    </source>
</evidence>
<dbReference type="SUPFAM" id="SSF52540">
    <property type="entry name" value="P-loop containing nucleoside triphosphate hydrolases"/>
    <property type="match status" value="1"/>
</dbReference>
<evidence type="ECO:0000256" key="2">
    <source>
        <dbReference type="ARBA" id="ARBA00022741"/>
    </source>
</evidence>
<dbReference type="PANTHER" id="PTHR42939">
    <property type="entry name" value="ABC TRANSPORTER ATP-BINDING PROTEIN ALBC-RELATED"/>
    <property type="match status" value="1"/>
</dbReference>